<gene>
    <name evidence="1" type="ORF">BpHYR1_005043</name>
</gene>
<organism evidence="1 2">
    <name type="scientific">Brachionus plicatilis</name>
    <name type="common">Marine rotifer</name>
    <name type="synonym">Brachionus muelleri</name>
    <dbReference type="NCBI Taxonomy" id="10195"/>
    <lineage>
        <taxon>Eukaryota</taxon>
        <taxon>Metazoa</taxon>
        <taxon>Spiralia</taxon>
        <taxon>Gnathifera</taxon>
        <taxon>Rotifera</taxon>
        <taxon>Eurotatoria</taxon>
        <taxon>Monogononta</taxon>
        <taxon>Pseudotrocha</taxon>
        <taxon>Ploima</taxon>
        <taxon>Brachionidae</taxon>
        <taxon>Brachionus</taxon>
    </lineage>
</organism>
<protein>
    <submittedName>
        <fullName evidence="1">Uncharacterized protein</fullName>
    </submittedName>
</protein>
<accession>A0A3M7RG90</accession>
<keyword evidence="2" id="KW-1185">Reference proteome</keyword>
<dbReference type="EMBL" id="REGN01003426">
    <property type="protein sequence ID" value="RNA22603.1"/>
    <property type="molecule type" value="Genomic_DNA"/>
</dbReference>
<evidence type="ECO:0000313" key="2">
    <source>
        <dbReference type="Proteomes" id="UP000276133"/>
    </source>
</evidence>
<dbReference type="AlphaFoldDB" id="A0A3M7RG90"/>
<dbReference type="Proteomes" id="UP000276133">
    <property type="component" value="Unassembled WGS sequence"/>
</dbReference>
<evidence type="ECO:0000313" key="1">
    <source>
        <dbReference type="EMBL" id="RNA22603.1"/>
    </source>
</evidence>
<reference evidence="1 2" key="1">
    <citation type="journal article" date="2018" name="Sci. Rep.">
        <title>Genomic signatures of local adaptation to the degree of environmental predictability in rotifers.</title>
        <authorList>
            <person name="Franch-Gras L."/>
            <person name="Hahn C."/>
            <person name="Garcia-Roger E.M."/>
            <person name="Carmona M.J."/>
            <person name="Serra M."/>
            <person name="Gomez A."/>
        </authorList>
    </citation>
    <scope>NUCLEOTIDE SEQUENCE [LARGE SCALE GENOMIC DNA]</scope>
    <source>
        <strain evidence="1">HYR1</strain>
    </source>
</reference>
<comment type="caution">
    <text evidence="1">The sequence shown here is derived from an EMBL/GenBank/DDBJ whole genome shotgun (WGS) entry which is preliminary data.</text>
</comment>
<proteinExistence type="predicted"/>
<sequence length="81" mass="9340">MAVNFCIPNPFQLSYTTSYFPHFNQFPCKQSDMLIPSENHLSIKNNNSLLKNHFFLSDRAKSTTPLHTQLLSYSISNKLNC</sequence>
<name>A0A3M7RG90_BRAPC</name>